<dbReference type="KEGG" id="ure:UREG_07307"/>
<dbReference type="GeneID" id="8438852"/>
<dbReference type="EMBL" id="CH476619">
    <property type="protein sequence ID" value="EEP82442.1"/>
    <property type="molecule type" value="Genomic_DNA"/>
</dbReference>
<reference evidence="2" key="1">
    <citation type="journal article" date="2009" name="Genome Res.">
        <title>Comparative genomic analyses of the human fungal pathogens Coccidioides and their relatives.</title>
        <authorList>
            <person name="Sharpton T.J."/>
            <person name="Stajich J.E."/>
            <person name="Rounsley S.D."/>
            <person name="Gardner M.J."/>
            <person name="Wortman J.R."/>
            <person name="Jordar V.S."/>
            <person name="Maiti R."/>
            <person name="Kodira C.D."/>
            <person name="Neafsey D.E."/>
            <person name="Zeng Q."/>
            <person name="Hung C.-Y."/>
            <person name="McMahan C."/>
            <person name="Muszewska A."/>
            <person name="Grynberg M."/>
            <person name="Mandel M.A."/>
            <person name="Kellner E.M."/>
            <person name="Barker B.M."/>
            <person name="Galgiani J.N."/>
            <person name="Orbach M.J."/>
            <person name="Kirkland T.N."/>
            <person name="Cole G.T."/>
            <person name="Henn M.R."/>
            <person name="Birren B.W."/>
            <person name="Taylor J.W."/>
        </authorList>
    </citation>
    <scope>NUCLEOTIDE SEQUENCE [LARGE SCALE GENOMIC DNA]</scope>
    <source>
        <strain evidence="2">UAMH 1704</strain>
    </source>
</reference>
<organism evidence="1 2">
    <name type="scientific">Uncinocarpus reesii (strain UAMH 1704)</name>
    <dbReference type="NCBI Taxonomy" id="336963"/>
    <lineage>
        <taxon>Eukaryota</taxon>
        <taxon>Fungi</taxon>
        <taxon>Dikarya</taxon>
        <taxon>Ascomycota</taxon>
        <taxon>Pezizomycotina</taxon>
        <taxon>Eurotiomycetes</taxon>
        <taxon>Eurotiomycetidae</taxon>
        <taxon>Onygenales</taxon>
        <taxon>Onygenaceae</taxon>
        <taxon>Uncinocarpus</taxon>
    </lineage>
</organism>
<gene>
    <name evidence="1" type="ORF">UREG_07307</name>
</gene>
<dbReference type="Proteomes" id="UP000002058">
    <property type="component" value="Unassembled WGS sequence"/>
</dbReference>
<dbReference type="OrthoDB" id="109543at2759"/>
<dbReference type="VEuPathDB" id="FungiDB:UREG_07307"/>
<keyword evidence="2" id="KW-1185">Reference proteome</keyword>
<dbReference type="HOGENOM" id="CLU_592102_0_0_1"/>
<dbReference type="RefSeq" id="XP_002582534.1">
    <property type="nucleotide sequence ID" value="XM_002582488.1"/>
</dbReference>
<evidence type="ECO:0000313" key="1">
    <source>
        <dbReference type="EMBL" id="EEP82442.1"/>
    </source>
</evidence>
<dbReference type="STRING" id="336963.C4JYQ6"/>
<dbReference type="InParanoid" id="C4JYQ6"/>
<evidence type="ECO:0000313" key="2">
    <source>
        <dbReference type="Proteomes" id="UP000002058"/>
    </source>
</evidence>
<dbReference type="eggNOG" id="KOG0897">
    <property type="taxonomic scope" value="Eukaryota"/>
</dbReference>
<protein>
    <submittedName>
        <fullName evidence="1">Uncharacterized protein</fullName>
    </submittedName>
</protein>
<name>C4JYQ6_UNCRE</name>
<sequence length="380" mass="42591">MPRRDFIRDLQQETSSREYAGIVNIKPGEDDGSISCSFKPDAEQAMPIDIQLLVSDLSDYPNEHKYLLFTTSDDVPYAISRCLEKVQTRLGGLRVADVLSRLSAALRNAGPLGLEESSNESADDGENNCDMEDDIEDFTGDWSPSSAFLAESNMNSSNEGLRNDGIEILIRKLASELQTAKLAGFRVGYLGNEMNPIVCISCRIGRLGISEEAMQAWRVNGQQYLLCLVRYVGRYRPLDEIMEGDATLGKTSVEILVDLCDSYKPTLDSALAALAEHHRGFETTTLGELQNKDVKPRPRSVIRSFISKPLNSLMNERFVKILRYRLLYGFSWDGAERFFNDIQGKPLGNVHPGDPRYSTDEGEALCRDRLNAIRNRRPHP</sequence>
<accession>C4JYQ6</accession>
<dbReference type="AlphaFoldDB" id="C4JYQ6"/>
<proteinExistence type="predicted"/>